<proteinExistence type="predicted"/>
<evidence type="ECO:0000313" key="2">
    <source>
        <dbReference type="EMBL" id="KAK0493807.1"/>
    </source>
</evidence>
<reference evidence="2" key="1">
    <citation type="submission" date="2023-06" db="EMBL/GenBank/DDBJ databases">
        <authorList>
            <consortium name="Lawrence Berkeley National Laboratory"/>
            <person name="Ahrendt S."/>
            <person name="Sahu N."/>
            <person name="Indic B."/>
            <person name="Wong-Bajracharya J."/>
            <person name="Merenyi Z."/>
            <person name="Ke H.-M."/>
            <person name="Monk M."/>
            <person name="Kocsube S."/>
            <person name="Drula E."/>
            <person name="Lipzen A."/>
            <person name="Balint B."/>
            <person name="Henrissat B."/>
            <person name="Andreopoulos B."/>
            <person name="Martin F.M."/>
            <person name="Harder C.B."/>
            <person name="Rigling D."/>
            <person name="Ford K.L."/>
            <person name="Foster G.D."/>
            <person name="Pangilinan J."/>
            <person name="Papanicolaou A."/>
            <person name="Barry K."/>
            <person name="LaButti K."/>
            <person name="Viragh M."/>
            <person name="Koriabine M."/>
            <person name="Yan M."/>
            <person name="Riley R."/>
            <person name="Champramary S."/>
            <person name="Plett K.L."/>
            <person name="Tsai I.J."/>
            <person name="Slot J."/>
            <person name="Sipos G."/>
            <person name="Plett J."/>
            <person name="Nagy L.G."/>
            <person name="Grigoriev I.V."/>
        </authorList>
    </citation>
    <scope>NUCLEOTIDE SEQUENCE</scope>
    <source>
        <strain evidence="2">HWK02</strain>
    </source>
</reference>
<keyword evidence="1" id="KW-0472">Membrane</keyword>
<dbReference type="EMBL" id="JAUEPU010000023">
    <property type="protein sequence ID" value="KAK0493807.1"/>
    <property type="molecule type" value="Genomic_DNA"/>
</dbReference>
<gene>
    <name evidence="2" type="ORF">EDD18DRAFT_1107783</name>
</gene>
<evidence type="ECO:0000256" key="1">
    <source>
        <dbReference type="SAM" id="Phobius"/>
    </source>
</evidence>
<dbReference type="AlphaFoldDB" id="A0AA39Q062"/>
<protein>
    <submittedName>
        <fullName evidence="2">Uncharacterized protein</fullName>
    </submittedName>
</protein>
<sequence>MASTCHQILQQFPNPPNGPLPPLPLCMPTLFHNAPIKMANIAKRPPRQLPPKHLHAGGVPSFPPPLHIGSQDQQWHLDFTQPGPPSPITTSKMLKALSTEKTPPTHICLYFTNLLHNNMNHTLHHMDITKQDQLKLISSTTTVADMYLVMAGLGTGLSFLFALSANICEWEAKKLKKIEGFRVVVLENLEGSLALLDSSNIIISGSGFVTMVCETKYILEIGDTALVSTGTVVPMCFKGPNMETMCTMHIASGDNSPHIPRNPNT</sequence>
<name>A0AA39Q062_9AGAR</name>
<organism evidence="2 3">
    <name type="scientific">Armillaria luteobubalina</name>
    <dbReference type="NCBI Taxonomy" id="153913"/>
    <lineage>
        <taxon>Eukaryota</taxon>
        <taxon>Fungi</taxon>
        <taxon>Dikarya</taxon>
        <taxon>Basidiomycota</taxon>
        <taxon>Agaricomycotina</taxon>
        <taxon>Agaricomycetes</taxon>
        <taxon>Agaricomycetidae</taxon>
        <taxon>Agaricales</taxon>
        <taxon>Marasmiineae</taxon>
        <taxon>Physalacriaceae</taxon>
        <taxon>Armillaria</taxon>
    </lineage>
</organism>
<keyword evidence="1" id="KW-1133">Transmembrane helix</keyword>
<dbReference type="Proteomes" id="UP001175228">
    <property type="component" value="Unassembled WGS sequence"/>
</dbReference>
<comment type="caution">
    <text evidence="2">The sequence shown here is derived from an EMBL/GenBank/DDBJ whole genome shotgun (WGS) entry which is preliminary data.</text>
</comment>
<evidence type="ECO:0000313" key="3">
    <source>
        <dbReference type="Proteomes" id="UP001175228"/>
    </source>
</evidence>
<accession>A0AA39Q062</accession>
<keyword evidence="1" id="KW-0812">Transmembrane</keyword>
<keyword evidence="3" id="KW-1185">Reference proteome</keyword>
<feature type="transmembrane region" description="Helical" evidence="1">
    <location>
        <begin position="146"/>
        <end position="168"/>
    </location>
</feature>